<organism evidence="2">
    <name type="scientific">Thermosporothrix sp. COM3</name>
    <dbReference type="NCBI Taxonomy" id="2490863"/>
    <lineage>
        <taxon>Bacteria</taxon>
        <taxon>Bacillati</taxon>
        <taxon>Chloroflexota</taxon>
        <taxon>Ktedonobacteria</taxon>
        <taxon>Ktedonobacterales</taxon>
        <taxon>Thermosporotrichaceae</taxon>
        <taxon>Thermosporothrix</taxon>
    </lineage>
</organism>
<evidence type="ECO:0000256" key="1">
    <source>
        <dbReference type="SAM" id="MobiDB-lite"/>
    </source>
</evidence>
<reference evidence="2" key="1">
    <citation type="submission" date="2018-12" db="EMBL/GenBank/DDBJ databases">
        <title>Novel natural products biosynthetic potential of the class Ktedonobacteria.</title>
        <authorList>
            <person name="Zheng Y."/>
            <person name="Saitou A."/>
            <person name="Wang C.M."/>
            <person name="Toyoda A."/>
            <person name="Minakuchi Y."/>
            <person name="Sekiguchi Y."/>
            <person name="Ueda K."/>
            <person name="Takano H."/>
            <person name="Sakai Y."/>
            <person name="Yokota A."/>
            <person name="Yabe S."/>
        </authorList>
    </citation>
    <scope>NUCLEOTIDE SEQUENCE</scope>
    <source>
        <strain evidence="2">COM3</strain>
    </source>
</reference>
<name>A0A455SJR8_9CHLR</name>
<evidence type="ECO:0000313" key="2">
    <source>
        <dbReference type="EMBL" id="BBH86385.1"/>
    </source>
</evidence>
<accession>A0A455SJR8</accession>
<feature type="region of interest" description="Disordered" evidence="1">
    <location>
        <begin position="216"/>
        <end position="235"/>
    </location>
</feature>
<dbReference type="AlphaFoldDB" id="A0A455SJR8"/>
<dbReference type="EMBL" id="AP019376">
    <property type="protein sequence ID" value="BBH86385.1"/>
    <property type="molecule type" value="Genomic_DNA"/>
</dbReference>
<sequence length="321" mass="37895">MTGNSITDQLGFVTKEEVTGLPFIERPLSPMADYHQVIYKDDVCLGLLEANEIHHRQINVKRGDTIFFLYAHPQQYTLTSTFRTREKYRYSYELFLNIQITNPLRLIDLYIKKCDPVRLAIDMFKGKLSQFTSRLSQEELPTLQQALPFQEWNDTILQATGSICSPVSPIHVQADRDYAELAVFERNKRIQLQELEVRYELEAREKALQLQQEAMQREHQRQEEARKNEFQRQERTKEHINEICRDLRNTAVQILKEILQERLRESFDRGRSISEIGNEYLSLFEMFDSSFHIELEQGMYEGHIEDTHTLNSHLHSQPSTN</sequence>
<gene>
    <name evidence="2" type="ORF">KTC_11360</name>
</gene>
<proteinExistence type="predicted"/>
<protein>
    <submittedName>
        <fullName evidence="2">Uncharacterized protein</fullName>
    </submittedName>
</protein>